<sequence length="114" mass="12704">KLVLVHVEHEECVLQVLHHLVGIHALGVQLIELLKANASVIVTIHLSDHVVHLLVRHYPKLLITHLESNTLFHLIHHGLSSTLSALVHVYTPHTIWRTPNSTSLPPAMSLSCTL</sequence>
<reference evidence="1 2" key="1">
    <citation type="journal article" date="2023" name="Life. Sci Alliance">
        <title>Evolutionary insights into 3D genome organization and epigenetic landscape of Vigna mungo.</title>
        <authorList>
            <person name="Junaid A."/>
            <person name="Singh B."/>
            <person name="Bhatia S."/>
        </authorList>
    </citation>
    <scope>NUCLEOTIDE SEQUENCE [LARGE SCALE GENOMIC DNA]</scope>
    <source>
        <strain evidence="1">Urdbean</strain>
    </source>
</reference>
<accession>A0AAQ3MEA8</accession>
<protein>
    <submittedName>
        <fullName evidence="1">Uncharacterized protein</fullName>
    </submittedName>
</protein>
<dbReference type="AlphaFoldDB" id="A0AAQ3MEA8"/>
<dbReference type="EMBL" id="CP144690">
    <property type="protein sequence ID" value="WVY89375.1"/>
    <property type="molecule type" value="Genomic_DNA"/>
</dbReference>
<proteinExistence type="predicted"/>
<name>A0AAQ3MEA8_VIGMU</name>
<gene>
    <name evidence="1" type="ORF">V8G54_034889</name>
</gene>
<organism evidence="1 2">
    <name type="scientific">Vigna mungo</name>
    <name type="common">Black gram</name>
    <name type="synonym">Phaseolus mungo</name>
    <dbReference type="NCBI Taxonomy" id="3915"/>
    <lineage>
        <taxon>Eukaryota</taxon>
        <taxon>Viridiplantae</taxon>
        <taxon>Streptophyta</taxon>
        <taxon>Embryophyta</taxon>
        <taxon>Tracheophyta</taxon>
        <taxon>Spermatophyta</taxon>
        <taxon>Magnoliopsida</taxon>
        <taxon>eudicotyledons</taxon>
        <taxon>Gunneridae</taxon>
        <taxon>Pentapetalae</taxon>
        <taxon>rosids</taxon>
        <taxon>fabids</taxon>
        <taxon>Fabales</taxon>
        <taxon>Fabaceae</taxon>
        <taxon>Papilionoideae</taxon>
        <taxon>50 kb inversion clade</taxon>
        <taxon>NPAAA clade</taxon>
        <taxon>indigoferoid/millettioid clade</taxon>
        <taxon>Phaseoleae</taxon>
        <taxon>Vigna</taxon>
    </lineage>
</organism>
<feature type="non-terminal residue" evidence="1">
    <location>
        <position position="1"/>
    </location>
</feature>
<dbReference type="Proteomes" id="UP001374535">
    <property type="component" value="Chromosome 11"/>
</dbReference>
<keyword evidence="2" id="KW-1185">Reference proteome</keyword>
<evidence type="ECO:0000313" key="2">
    <source>
        <dbReference type="Proteomes" id="UP001374535"/>
    </source>
</evidence>
<evidence type="ECO:0000313" key="1">
    <source>
        <dbReference type="EMBL" id="WVY89375.1"/>
    </source>
</evidence>